<proteinExistence type="predicted"/>
<evidence type="ECO:0000256" key="1">
    <source>
        <dbReference type="PROSITE-ProRule" id="PRU00023"/>
    </source>
</evidence>
<dbReference type="InterPro" id="IPR036770">
    <property type="entry name" value="Ankyrin_rpt-contain_sf"/>
</dbReference>
<reference evidence="3" key="1">
    <citation type="submission" date="2025-08" db="UniProtKB">
        <authorList>
            <consortium name="RefSeq"/>
        </authorList>
    </citation>
    <scope>IDENTIFICATION</scope>
    <source>
        <tissue evidence="3">Gonads</tissue>
    </source>
</reference>
<dbReference type="Pfam" id="PF13637">
    <property type="entry name" value="Ank_4"/>
    <property type="match status" value="1"/>
</dbReference>
<dbReference type="RefSeq" id="XP_013420006.1">
    <property type="nucleotide sequence ID" value="XM_013564552.2"/>
</dbReference>
<dbReference type="SUPFAM" id="SSF48403">
    <property type="entry name" value="Ankyrin repeat"/>
    <property type="match status" value="1"/>
</dbReference>
<evidence type="ECO:0000313" key="3">
    <source>
        <dbReference type="RefSeq" id="XP_013420006.1"/>
    </source>
</evidence>
<dbReference type="PROSITE" id="PS50088">
    <property type="entry name" value="ANK_REPEAT"/>
    <property type="match status" value="1"/>
</dbReference>
<dbReference type="InterPro" id="IPR002110">
    <property type="entry name" value="Ankyrin_rpt"/>
</dbReference>
<accession>A0A1S3KCM5</accession>
<protein>
    <submittedName>
        <fullName evidence="3">26S proteasome non-ATPase regulatory subunit 10-like</fullName>
    </submittedName>
</protein>
<dbReference type="AlphaFoldDB" id="A0A1S3KCM5"/>
<feature type="repeat" description="ANK" evidence="1">
    <location>
        <begin position="35"/>
        <end position="67"/>
    </location>
</feature>
<sequence>MSDEEISQLAYEGRYEIFKRKLAENKDLATKTDRGGRVPLHWAASGGHSEEVEYLLRMGVPVDPRDDVKYTQSLLDT</sequence>
<dbReference type="STRING" id="7574.A0A1S3KCM5"/>
<dbReference type="GeneID" id="106180544"/>
<keyword evidence="2" id="KW-1185">Reference proteome</keyword>
<gene>
    <name evidence="3" type="primary">LOC106180544</name>
</gene>
<dbReference type="PROSITE" id="PS50297">
    <property type="entry name" value="ANK_REP_REGION"/>
    <property type="match status" value="1"/>
</dbReference>
<evidence type="ECO:0000313" key="2">
    <source>
        <dbReference type="Proteomes" id="UP000085678"/>
    </source>
</evidence>
<dbReference type="InParanoid" id="A0A1S3KCM5"/>
<dbReference type="Gene3D" id="1.25.40.20">
    <property type="entry name" value="Ankyrin repeat-containing domain"/>
    <property type="match status" value="1"/>
</dbReference>
<name>A0A1S3KCM5_LINAN</name>
<dbReference type="Proteomes" id="UP000085678">
    <property type="component" value="Unplaced"/>
</dbReference>
<dbReference type="KEGG" id="lak:106180544"/>
<keyword evidence="1" id="KW-0040">ANK repeat</keyword>
<dbReference type="OrthoDB" id="10257076at2759"/>
<organism evidence="2 3">
    <name type="scientific">Lingula anatina</name>
    <name type="common">Brachiopod</name>
    <name type="synonym">Lingula unguis</name>
    <dbReference type="NCBI Taxonomy" id="7574"/>
    <lineage>
        <taxon>Eukaryota</taxon>
        <taxon>Metazoa</taxon>
        <taxon>Spiralia</taxon>
        <taxon>Lophotrochozoa</taxon>
        <taxon>Brachiopoda</taxon>
        <taxon>Linguliformea</taxon>
        <taxon>Lingulata</taxon>
        <taxon>Lingulida</taxon>
        <taxon>Linguloidea</taxon>
        <taxon>Lingulidae</taxon>
        <taxon>Lingula</taxon>
    </lineage>
</organism>